<gene>
    <name evidence="3" type="ORF">ENJ12_09355</name>
</gene>
<evidence type="ECO:0000313" key="3">
    <source>
        <dbReference type="EMBL" id="HEC07047.1"/>
    </source>
</evidence>
<protein>
    <recommendedName>
        <fullName evidence="2">CNP1-like uncharacterized domain-containing protein</fullName>
    </recommendedName>
</protein>
<feature type="domain" description="CNP1-like uncharacterised" evidence="2">
    <location>
        <begin position="44"/>
        <end position="170"/>
    </location>
</feature>
<dbReference type="Proteomes" id="UP000886339">
    <property type="component" value="Unassembled WGS sequence"/>
</dbReference>
<dbReference type="Pfam" id="PF08750">
    <property type="entry name" value="CNP1"/>
    <property type="match status" value="1"/>
</dbReference>
<dbReference type="AlphaFoldDB" id="A0A831RXG2"/>
<organism evidence="3">
    <name type="scientific">Thiolapillus brandeum</name>
    <dbReference type="NCBI Taxonomy" id="1076588"/>
    <lineage>
        <taxon>Bacteria</taxon>
        <taxon>Pseudomonadati</taxon>
        <taxon>Pseudomonadota</taxon>
        <taxon>Gammaproteobacteria</taxon>
        <taxon>Chromatiales</taxon>
        <taxon>Sedimenticolaceae</taxon>
        <taxon>Thiolapillus</taxon>
    </lineage>
</organism>
<name>A0A831RXG2_9GAMM</name>
<evidence type="ECO:0000256" key="1">
    <source>
        <dbReference type="SAM" id="SignalP"/>
    </source>
</evidence>
<evidence type="ECO:0000259" key="2">
    <source>
        <dbReference type="Pfam" id="PF08750"/>
    </source>
</evidence>
<proteinExistence type="predicted"/>
<feature type="signal peptide" evidence="1">
    <location>
        <begin position="1"/>
        <end position="24"/>
    </location>
</feature>
<dbReference type="EMBL" id="DRLF01000324">
    <property type="protein sequence ID" value="HEC07047.1"/>
    <property type="molecule type" value="Genomic_DNA"/>
</dbReference>
<keyword evidence="1" id="KW-0732">Signal</keyword>
<sequence length="195" mass="22306">MLCVALNRTALLVLLFSLCGLLQAAPTDRYEELTGDQDDFDALEKEWKESTTDIPPLPDDGAWSEVPVDTLPKTQKAYLDLNTLSVSHKDYVVRYWLLIRSNAGGYRATFEGIRCATKEFVIYAYGDPKRDPAVRKVKAPKWKKYGRTKRADYRVELANDIFCTGEIPRQLRQIKQGVKGLFEAHNPFDNWTNDD</sequence>
<accession>A0A831RXG2</accession>
<dbReference type="InterPro" id="IPR014861">
    <property type="entry name" value="CNP1-like_dom"/>
</dbReference>
<reference evidence="3" key="1">
    <citation type="journal article" date="2020" name="mSystems">
        <title>Genome- and Community-Level Interaction Insights into Carbon Utilization and Element Cycling Functions of Hydrothermarchaeota in Hydrothermal Sediment.</title>
        <authorList>
            <person name="Zhou Z."/>
            <person name="Liu Y."/>
            <person name="Xu W."/>
            <person name="Pan J."/>
            <person name="Luo Z.H."/>
            <person name="Li M."/>
        </authorList>
    </citation>
    <scope>NUCLEOTIDE SEQUENCE [LARGE SCALE GENOMIC DNA]</scope>
    <source>
        <strain evidence="3">HyVt-458</strain>
    </source>
</reference>
<feature type="chain" id="PRO_5032376453" description="CNP1-like uncharacterized domain-containing protein" evidence="1">
    <location>
        <begin position="25"/>
        <end position="195"/>
    </location>
</feature>
<comment type="caution">
    <text evidence="3">The sequence shown here is derived from an EMBL/GenBank/DDBJ whole genome shotgun (WGS) entry which is preliminary data.</text>
</comment>